<reference evidence="1 2" key="1">
    <citation type="journal article" date="2019" name="Sci. Transl. Med.">
        <title>Quorum sensing between bacterial species on the skin protects against epidermal injury in atopic dermatitis.</title>
        <authorList>
            <person name="Williams M.R."/>
        </authorList>
    </citation>
    <scope>NUCLEOTIDE SEQUENCE [LARGE SCALE GENOMIC DNA]</scope>
    <source>
        <strain evidence="1 2">E7</strain>
    </source>
</reference>
<evidence type="ECO:0000313" key="2">
    <source>
        <dbReference type="Proteomes" id="UP000293637"/>
    </source>
</evidence>
<proteinExistence type="predicted"/>
<sequence>LYYVLKYGIRNGFAELEANKDNLIYYKKSACLLEEIGNHYRSISMSSSKQVQVIEEAKAIYNESFDIILSEEKPKIIFEQLTEKKEEILKLNIDNKNYSKVE</sequence>
<dbReference type="Proteomes" id="UP000293637">
    <property type="component" value="Unassembled WGS sequence"/>
</dbReference>
<accession>A0A4Q9W4K5</accession>
<feature type="non-terminal residue" evidence="1">
    <location>
        <position position="1"/>
    </location>
</feature>
<protein>
    <submittedName>
        <fullName evidence="1">Uncharacterized protein</fullName>
    </submittedName>
</protein>
<dbReference type="EMBL" id="SCHB01000034">
    <property type="protein sequence ID" value="TBW69639.1"/>
    <property type="molecule type" value="Genomic_DNA"/>
</dbReference>
<name>A0A4Q9W4K5_STALU</name>
<organism evidence="1 2">
    <name type="scientific">Staphylococcus lugdunensis</name>
    <dbReference type="NCBI Taxonomy" id="28035"/>
    <lineage>
        <taxon>Bacteria</taxon>
        <taxon>Bacillati</taxon>
        <taxon>Bacillota</taxon>
        <taxon>Bacilli</taxon>
        <taxon>Bacillales</taxon>
        <taxon>Staphylococcaceae</taxon>
        <taxon>Staphylococcus</taxon>
    </lineage>
</organism>
<comment type="caution">
    <text evidence="1">The sequence shown here is derived from an EMBL/GenBank/DDBJ whole genome shotgun (WGS) entry which is preliminary data.</text>
</comment>
<evidence type="ECO:0000313" key="1">
    <source>
        <dbReference type="EMBL" id="TBW69639.1"/>
    </source>
</evidence>
<gene>
    <name evidence="1" type="ORF">EQ812_12470</name>
</gene>
<dbReference type="RefSeq" id="WP_131513016.1">
    <property type="nucleotide sequence ID" value="NZ_SCHB01000034.1"/>
</dbReference>
<dbReference type="AlphaFoldDB" id="A0A4Q9W4K5"/>